<keyword evidence="1" id="KW-0812">Transmembrane</keyword>
<proteinExistence type="predicted"/>
<evidence type="ECO:0000256" key="1">
    <source>
        <dbReference type="SAM" id="Phobius"/>
    </source>
</evidence>
<protein>
    <submittedName>
        <fullName evidence="2">Uncharacterized protein</fullName>
    </submittedName>
</protein>
<sequence>FHSIFHLMIFLPIYLILISIITANPLKRDDLSTTVTARLLCKGKPYLVGRLRLVVGKKQLDESRLTSNGTYKVSSSKYTAAYDGIVSRVMSKAGVQIFHTCNRMNCWEQEPEIEVPFKHVSTPDTKKPPYDLGRFELNVKFNDSKINCIKLN</sequence>
<organism evidence="2 3">
    <name type="scientific">Pristionchus mayeri</name>
    <dbReference type="NCBI Taxonomy" id="1317129"/>
    <lineage>
        <taxon>Eukaryota</taxon>
        <taxon>Metazoa</taxon>
        <taxon>Ecdysozoa</taxon>
        <taxon>Nematoda</taxon>
        <taxon>Chromadorea</taxon>
        <taxon>Rhabditida</taxon>
        <taxon>Rhabditina</taxon>
        <taxon>Diplogasteromorpha</taxon>
        <taxon>Diplogasteroidea</taxon>
        <taxon>Neodiplogasteridae</taxon>
        <taxon>Pristionchus</taxon>
    </lineage>
</organism>
<dbReference type="AlphaFoldDB" id="A0AAN4Z9X9"/>
<dbReference type="EMBL" id="BTRK01000002">
    <property type="protein sequence ID" value="GMR36039.1"/>
    <property type="molecule type" value="Genomic_DNA"/>
</dbReference>
<feature type="transmembrane region" description="Helical" evidence="1">
    <location>
        <begin position="6"/>
        <end position="26"/>
    </location>
</feature>
<keyword evidence="1" id="KW-0472">Membrane</keyword>
<keyword evidence="3" id="KW-1185">Reference proteome</keyword>
<evidence type="ECO:0000313" key="2">
    <source>
        <dbReference type="EMBL" id="GMR36039.1"/>
    </source>
</evidence>
<feature type="non-terminal residue" evidence="2">
    <location>
        <position position="1"/>
    </location>
</feature>
<dbReference type="Proteomes" id="UP001328107">
    <property type="component" value="Unassembled WGS sequence"/>
</dbReference>
<comment type="caution">
    <text evidence="2">The sequence shown here is derived from an EMBL/GenBank/DDBJ whole genome shotgun (WGS) entry which is preliminary data.</text>
</comment>
<reference evidence="3" key="1">
    <citation type="submission" date="2022-10" db="EMBL/GenBank/DDBJ databases">
        <title>Genome assembly of Pristionchus species.</title>
        <authorList>
            <person name="Yoshida K."/>
            <person name="Sommer R.J."/>
        </authorList>
    </citation>
    <scope>NUCLEOTIDE SEQUENCE [LARGE SCALE GENOMIC DNA]</scope>
    <source>
        <strain evidence="3">RS5460</strain>
    </source>
</reference>
<evidence type="ECO:0000313" key="3">
    <source>
        <dbReference type="Proteomes" id="UP001328107"/>
    </source>
</evidence>
<keyword evidence="1" id="KW-1133">Transmembrane helix</keyword>
<gene>
    <name evidence="2" type="ORF">PMAYCL1PPCAC_06234</name>
</gene>
<name>A0AAN4Z9X9_9BILA</name>
<accession>A0AAN4Z9X9</accession>